<dbReference type="PANTHER" id="PTHR33480">
    <property type="entry name" value="SET DOMAIN-CONTAINING PROTEIN-RELATED"/>
    <property type="match status" value="1"/>
</dbReference>
<feature type="region of interest" description="Disordered" evidence="1">
    <location>
        <begin position="609"/>
        <end position="637"/>
    </location>
</feature>
<comment type="caution">
    <text evidence="2">The sequence shown here is derived from an EMBL/GenBank/DDBJ whole genome shotgun (WGS) entry which is preliminary data.</text>
</comment>
<organism evidence="2 3">
    <name type="scientific">Henosepilachna vigintioctopunctata</name>
    <dbReference type="NCBI Taxonomy" id="420089"/>
    <lineage>
        <taxon>Eukaryota</taxon>
        <taxon>Metazoa</taxon>
        <taxon>Ecdysozoa</taxon>
        <taxon>Arthropoda</taxon>
        <taxon>Hexapoda</taxon>
        <taxon>Insecta</taxon>
        <taxon>Pterygota</taxon>
        <taxon>Neoptera</taxon>
        <taxon>Endopterygota</taxon>
        <taxon>Coleoptera</taxon>
        <taxon>Polyphaga</taxon>
        <taxon>Cucujiformia</taxon>
        <taxon>Coccinelloidea</taxon>
        <taxon>Coccinellidae</taxon>
        <taxon>Epilachninae</taxon>
        <taxon>Epilachnini</taxon>
        <taxon>Henosepilachna</taxon>
    </lineage>
</organism>
<reference evidence="2 3" key="1">
    <citation type="submission" date="2023-03" db="EMBL/GenBank/DDBJ databases">
        <title>Genome insight into feeding habits of ladybird beetles.</title>
        <authorList>
            <person name="Li H.-S."/>
            <person name="Huang Y.-H."/>
            <person name="Pang H."/>
        </authorList>
    </citation>
    <scope>NUCLEOTIDE SEQUENCE [LARGE SCALE GENOMIC DNA]</scope>
    <source>
        <strain evidence="2">SYSU_2023b</strain>
        <tissue evidence="2">Whole body</tissue>
    </source>
</reference>
<evidence type="ECO:0000313" key="3">
    <source>
        <dbReference type="Proteomes" id="UP001431783"/>
    </source>
</evidence>
<accession>A0AAW1TXS5</accession>
<dbReference type="Proteomes" id="UP001431783">
    <property type="component" value="Unassembled WGS sequence"/>
</dbReference>
<name>A0AAW1TXS5_9CUCU</name>
<keyword evidence="3" id="KW-1185">Reference proteome</keyword>
<evidence type="ECO:0000313" key="2">
    <source>
        <dbReference type="EMBL" id="KAK9873508.1"/>
    </source>
</evidence>
<protein>
    <recommendedName>
        <fullName evidence="4">C2H2-type domain-containing protein</fullName>
    </recommendedName>
</protein>
<gene>
    <name evidence="2" type="ORF">WA026_022920</name>
</gene>
<dbReference type="AlphaFoldDB" id="A0AAW1TXS5"/>
<dbReference type="EMBL" id="JARQZJ010000021">
    <property type="protein sequence ID" value="KAK9873508.1"/>
    <property type="molecule type" value="Genomic_DNA"/>
</dbReference>
<dbReference type="PANTHER" id="PTHR33480:SF1">
    <property type="entry name" value="TYR RECOMBINASE DOMAIN-CONTAINING PROTEIN"/>
    <property type="match status" value="1"/>
</dbReference>
<evidence type="ECO:0000256" key="1">
    <source>
        <dbReference type="SAM" id="MobiDB-lite"/>
    </source>
</evidence>
<evidence type="ECO:0008006" key="4">
    <source>
        <dbReference type="Google" id="ProtNLM"/>
    </source>
</evidence>
<feature type="region of interest" description="Disordered" evidence="1">
    <location>
        <begin position="528"/>
        <end position="588"/>
    </location>
</feature>
<proteinExistence type="predicted"/>
<sequence>MSEIVENSEVISSEDFQLCQFCGLLCHQLNKHLIIEHGTAEYLGDIVENSEVISSENIQHCQFCGLLCHQLNEHLIIEHGTAEYLGDIVEVHMQENPKTYKSKQHFCVYCQTLHFKLARHLENKHLLEEDVQEALRYNKEIQKKGDFLYNTRHEHRISQRRGYDNSPALIPCPYCKGYYRKNYLRNHSRSIMPCALPTANDILRSRIFPTMTENENYMSLINDDLGTKYGNYLTTKYSSSQHHDKMIKAKLRQLSRLFLEMKKLNQNIVNMISIFDSANFYYFIQAIYNMAGLKDGTVLETDTIVRKDEKMERDCKRFLILPKTIDIKELVDSLEIEIQYCKTLIKDEFNQQTWIILNKLVLIRIMVYKQFRKRPGDVEKSRMFEYENIEILNEEQIQHLQGSEKEADMEAIDLILKYRKSANVEDRNPYLFATPSGTAEQFFKGGKALKDFCIEKKFCHKSLTATNMRKYLATVTCTFGKEEQMQVSDFMGHAFNIHQNIYRQRPVSLDIVGMSKLLDYASGFEKQDATDRSSNISSNIPVLPEHKRLGGTSSEGPATSGEGIPATSIEGVPGTSREGIPGISTEEICGTSQTDGWLTPCLIECSDESECTSPKANEDDTSDEDFSPYSSGAGKSSQACKLQQRNYLEGHVDDIPSLETCQHFTFQNSVLSSRSTSQIRSWIVQEKKRRQSGSKSEWPTPLRNMCREKFRNFHLTWKYRSASEMLEVIRESPEHNLTVPKLRSHLQHDLKFASSQKMLGRKLF</sequence>
<feature type="compositionally biased region" description="Polar residues" evidence="1">
    <location>
        <begin position="628"/>
        <end position="637"/>
    </location>
</feature>